<evidence type="ECO:0000313" key="3">
    <source>
        <dbReference type="EMBL" id="EEA18518.1"/>
    </source>
</evidence>
<gene>
    <name evidence="3" type="ORF">PMAA_007970</name>
</gene>
<feature type="region of interest" description="Disordered" evidence="1">
    <location>
        <begin position="213"/>
        <end position="249"/>
    </location>
</feature>
<protein>
    <recommendedName>
        <fullName evidence="5">WSC domain-containing protein</fullName>
    </recommendedName>
</protein>
<keyword evidence="4" id="KW-1185">Reference proteome</keyword>
<feature type="signal peptide" evidence="2">
    <location>
        <begin position="1"/>
        <end position="20"/>
    </location>
</feature>
<dbReference type="EMBL" id="DS995907">
    <property type="protein sequence ID" value="EEA18518.1"/>
    <property type="molecule type" value="Genomic_DNA"/>
</dbReference>
<reference evidence="4" key="1">
    <citation type="journal article" date="2015" name="Genome Announc.">
        <title>Genome sequence of the AIDS-associated pathogen Penicillium marneffei (ATCC18224) and its near taxonomic relative Talaromyces stipitatus (ATCC10500).</title>
        <authorList>
            <person name="Nierman W.C."/>
            <person name="Fedorova-Abrams N.D."/>
            <person name="Andrianopoulos A."/>
        </authorList>
    </citation>
    <scope>NUCLEOTIDE SEQUENCE [LARGE SCALE GENOMIC DNA]</scope>
    <source>
        <strain evidence="4">ATCC 18224 / CBS 334.59 / QM 7333</strain>
    </source>
</reference>
<sequence length="378" mass="38960">MVLFVHEGVIVLAPVVTMEAIVTAHTVNAEVHALVENAVMVVTVGVSSATMVVGADHWDVLLGIVLVPTAKPLAMMTTIIAKILIPVVSPLNYLARNCLLSAHIQLAVDSNNPNNPNGPNPSSQSCTTTTVSSCRTLCVAASTASCASSSTTCSDVIGCKPTGATWASTITPAPAAALGTSDSWPSITSDVSQEVSVAVSIISWLSRVGDFGSMSSPPTTTSSTGPTTSSTSSSRTSIKSTSTTSSPPATTTVPVCFGLWTEATSEEATYAYIVYTAGSPCDGVYITNGTIGTPEDVCDVPTKNDSFKFCNSDATFENSGTQFFSGPSCGFEISLNGHTYEPQQLSSDDNNNPCTGTCSGELASVQGLFLYSLPGCNQ</sequence>
<evidence type="ECO:0000313" key="4">
    <source>
        <dbReference type="Proteomes" id="UP000001294"/>
    </source>
</evidence>
<dbReference type="AlphaFoldDB" id="B6QWE6"/>
<dbReference type="Proteomes" id="UP000001294">
    <property type="component" value="Unassembled WGS sequence"/>
</dbReference>
<name>B6QWE6_TALMQ</name>
<evidence type="ECO:0008006" key="5">
    <source>
        <dbReference type="Google" id="ProtNLM"/>
    </source>
</evidence>
<dbReference type="HOGENOM" id="CLU_731786_0_0_1"/>
<keyword evidence="2" id="KW-0732">Signal</keyword>
<evidence type="ECO:0000256" key="1">
    <source>
        <dbReference type="SAM" id="MobiDB-lite"/>
    </source>
</evidence>
<dbReference type="VEuPathDB" id="FungiDB:PMAA_007970"/>
<feature type="chain" id="PRO_5002846043" description="WSC domain-containing protein" evidence="2">
    <location>
        <begin position="21"/>
        <end position="378"/>
    </location>
</feature>
<proteinExistence type="predicted"/>
<organism evidence="3 4">
    <name type="scientific">Talaromyces marneffei (strain ATCC 18224 / CBS 334.59 / QM 7333)</name>
    <name type="common">Penicillium marneffei</name>
    <dbReference type="NCBI Taxonomy" id="441960"/>
    <lineage>
        <taxon>Eukaryota</taxon>
        <taxon>Fungi</taxon>
        <taxon>Dikarya</taxon>
        <taxon>Ascomycota</taxon>
        <taxon>Pezizomycotina</taxon>
        <taxon>Eurotiomycetes</taxon>
        <taxon>Eurotiomycetidae</taxon>
        <taxon>Eurotiales</taxon>
        <taxon>Trichocomaceae</taxon>
        <taxon>Talaromyces</taxon>
        <taxon>Talaromyces sect. Talaromyces</taxon>
    </lineage>
</organism>
<accession>B6QWE6</accession>
<evidence type="ECO:0000256" key="2">
    <source>
        <dbReference type="SAM" id="SignalP"/>
    </source>
</evidence>
<feature type="compositionally biased region" description="Low complexity" evidence="1">
    <location>
        <begin position="215"/>
        <end position="249"/>
    </location>
</feature>